<accession>A0AA37HI02</accession>
<sequence length="65" mass="6775">MADEATTRRSGGYQPDVSRGPEAAALSGSKKREHDTHKQGEDALSEAGPAPSSEKEQGVVPDPSL</sequence>
<feature type="compositionally biased region" description="Basic and acidic residues" evidence="1">
    <location>
        <begin position="30"/>
        <end position="41"/>
    </location>
</feature>
<proteinExistence type="predicted"/>
<name>A0AA37HI02_9HYPH</name>
<evidence type="ECO:0000256" key="1">
    <source>
        <dbReference type="SAM" id="MobiDB-lite"/>
    </source>
</evidence>
<dbReference type="Proteomes" id="UP001055286">
    <property type="component" value="Unassembled WGS sequence"/>
</dbReference>
<keyword evidence="3" id="KW-1185">Reference proteome</keyword>
<gene>
    <name evidence="2" type="ORF">MPEAHAMD_6532</name>
</gene>
<dbReference type="AlphaFoldDB" id="A0AA37HI02"/>
<reference evidence="2" key="2">
    <citation type="submission" date="2021-08" db="EMBL/GenBank/DDBJ databases">
        <authorList>
            <person name="Tani A."/>
            <person name="Ola A."/>
            <person name="Ogura Y."/>
            <person name="Katsura K."/>
            <person name="Hayashi T."/>
        </authorList>
    </citation>
    <scope>NUCLEOTIDE SEQUENCE</scope>
    <source>
        <strain evidence="2">JCM 32048</strain>
    </source>
</reference>
<reference evidence="2" key="1">
    <citation type="journal article" date="2016" name="Front. Microbiol.">
        <title>Genome Sequence of the Piezophilic, Mesophilic Sulfate-Reducing Bacterium Desulfovibrio indicus J2T.</title>
        <authorList>
            <person name="Cao J."/>
            <person name="Maignien L."/>
            <person name="Shao Z."/>
            <person name="Alain K."/>
            <person name="Jebbar M."/>
        </authorList>
    </citation>
    <scope>NUCLEOTIDE SEQUENCE</scope>
    <source>
        <strain evidence="2">JCM 32048</strain>
    </source>
</reference>
<organism evidence="2 3">
    <name type="scientific">Methylobacterium frigidaeris</name>
    <dbReference type="NCBI Taxonomy" id="2038277"/>
    <lineage>
        <taxon>Bacteria</taxon>
        <taxon>Pseudomonadati</taxon>
        <taxon>Pseudomonadota</taxon>
        <taxon>Alphaproteobacteria</taxon>
        <taxon>Hyphomicrobiales</taxon>
        <taxon>Methylobacteriaceae</taxon>
        <taxon>Methylobacterium</taxon>
    </lineage>
</organism>
<protein>
    <submittedName>
        <fullName evidence="2">Uncharacterized protein</fullName>
    </submittedName>
</protein>
<comment type="caution">
    <text evidence="2">The sequence shown here is derived from an EMBL/GenBank/DDBJ whole genome shotgun (WGS) entry which is preliminary data.</text>
</comment>
<dbReference type="EMBL" id="BPQJ01000061">
    <property type="protein sequence ID" value="GJD66335.1"/>
    <property type="molecule type" value="Genomic_DNA"/>
</dbReference>
<evidence type="ECO:0000313" key="3">
    <source>
        <dbReference type="Proteomes" id="UP001055286"/>
    </source>
</evidence>
<feature type="region of interest" description="Disordered" evidence="1">
    <location>
        <begin position="1"/>
        <end position="65"/>
    </location>
</feature>
<evidence type="ECO:0000313" key="2">
    <source>
        <dbReference type="EMBL" id="GJD66335.1"/>
    </source>
</evidence>